<evidence type="ECO:0000256" key="3">
    <source>
        <dbReference type="SAM" id="MobiDB-lite"/>
    </source>
</evidence>
<feature type="domain" description="Chromo" evidence="4">
    <location>
        <begin position="11"/>
        <end position="69"/>
    </location>
</feature>
<dbReference type="InterPro" id="IPR052458">
    <property type="entry name" value="PcG_PRC1-like_component"/>
</dbReference>
<dbReference type="Proteomes" id="UP001283361">
    <property type="component" value="Unassembled WGS sequence"/>
</dbReference>
<protein>
    <recommendedName>
        <fullName evidence="4">Chromo domain-containing protein</fullName>
    </recommendedName>
</protein>
<gene>
    <name evidence="5" type="ORF">RRG08_040648</name>
</gene>
<feature type="compositionally biased region" description="Polar residues" evidence="3">
    <location>
        <begin position="255"/>
        <end position="264"/>
    </location>
</feature>
<comment type="caution">
    <text evidence="5">The sequence shown here is derived from an EMBL/GenBank/DDBJ whole genome shotgun (WGS) entry which is preliminary data.</text>
</comment>
<evidence type="ECO:0000313" key="6">
    <source>
        <dbReference type="Proteomes" id="UP001283361"/>
    </source>
</evidence>
<dbReference type="InterPro" id="IPR023780">
    <property type="entry name" value="Chromo_domain"/>
</dbReference>
<sequence>MAQTKMGERVFAAECIQKRRVRKGKVEYFVKWKGWSIKYNTWEPEENILDSRLIDQFKREGKSGYKRGPKAKKARVHETRNDDTDDSDEDEESENEDSDDDEENDSESSSSESSDAAPDPKKHGGSSYHEKTKDKDRDKSRSVGKKLSGQPVKRGPGRPPKNPNHPSYIPPSGKSKMQPSKPKTPVGGSKKPAPKKTQLKAKPSKSASESRNSSEPISRETKAGSAQGCGNESSGNKEKENVMKTASTADEKSSKGNQKPTSKTADSEEKSVNGPQTVKTPLVDNAIYDFPSDDCESNKGSLNMNMPMGIWQEKKYWVPSSMDKAIIDSIVITDVESGSSMVTVRECAIDKGFF</sequence>
<dbReference type="AlphaFoldDB" id="A0AAE0YIL0"/>
<dbReference type="InterPro" id="IPR000953">
    <property type="entry name" value="Chromo/chromo_shadow_dom"/>
</dbReference>
<dbReference type="GO" id="GO:0000122">
    <property type="term" value="P:negative regulation of transcription by RNA polymerase II"/>
    <property type="evidence" value="ECO:0007669"/>
    <property type="project" value="TreeGrafter"/>
</dbReference>
<keyword evidence="2" id="KW-0539">Nucleus</keyword>
<organism evidence="5 6">
    <name type="scientific">Elysia crispata</name>
    <name type="common">lettuce slug</name>
    <dbReference type="NCBI Taxonomy" id="231223"/>
    <lineage>
        <taxon>Eukaryota</taxon>
        <taxon>Metazoa</taxon>
        <taxon>Spiralia</taxon>
        <taxon>Lophotrochozoa</taxon>
        <taxon>Mollusca</taxon>
        <taxon>Gastropoda</taxon>
        <taxon>Heterobranchia</taxon>
        <taxon>Euthyneura</taxon>
        <taxon>Panpulmonata</taxon>
        <taxon>Sacoglossa</taxon>
        <taxon>Placobranchoidea</taxon>
        <taxon>Plakobranchidae</taxon>
        <taxon>Elysia</taxon>
    </lineage>
</organism>
<dbReference type="PANTHER" id="PTHR46389">
    <property type="entry name" value="POLYCOMB GROUP PROTEIN PC"/>
    <property type="match status" value="1"/>
</dbReference>
<evidence type="ECO:0000256" key="2">
    <source>
        <dbReference type="ARBA" id="ARBA00023242"/>
    </source>
</evidence>
<dbReference type="SMART" id="SM00298">
    <property type="entry name" value="CHROMO"/>
    <property type="match status" value="1"/>
</dbReference>
<dbReference type="PROSITE" id="PS50013">
    <property type="entry name" value="CHROMO_2"/>
    <property type="match status" value="1"/>
</dbReference>
<feature type="compositionally biased region" description="Basic residues" evidence="3">
    <location>
        <begin position="64"/>
        <end position="75"/>
    </location>
</feature>
<dbReference type="SUPFAM" id="SSF54160">
    <property type="entry name" value="Chromo domain-like"/>
    <property type="match status" value="1"/>
</dbReference>
<feature type="compositionally biased region" description="Basic and acidic residues" evidence="3">
    <location>
        <begin position="118"/>
        <end position="141"/>
    </location>
</feature>
<dbReference type="PROSITE" id="PS00598">
    <property type="entry name" value="CHROMO_1"/>
    <property type="match status" value="1"/>
</dbReference>
<dbReference type="GO" id="GO:0000785">
    <property type="term" value="C:chromatin"/>
    <property type="evidence" value="ECO:0007669"/>
    <property type="project" value="TreeGrafter"/>
</dbReference>
<dbReference type="Pfam" id="PF00385">
    <property type="entry name" value="Chromo"/>
    <property type="match status" value="1"/>
</dbReference>
<dbReference type="Gene3D" id="2.40.50.40">
    <property type="match status" value="1"/>
</dbReference>
<dbReference type="InterPro" id="IPR016197">
    <property type="entry name" value="Chromo-like_dom_sf"/>
</dbReference>
<comment type="subcellular location">
    <subcellularLocation>
        <location evidence="1">Nucleus</location>
    </subcellularLocation>
</comment>
<evidence type="ECO:0000259" key="4">
    <source>
        <dbReference type="PROSITE" id="PS50013"/>
    </source>
</evidence>
<keyword evidence="6" id="KW-1185">Reference proteome</keyword>
<feature type="compositionally biased region" description="Low complexity" evidence="3">
    <location>
        <begin position="204"/>
        <end position="216"/>
    </location>
</feature>
<feature type="region of interest" description="Disordered" evidence="3">
    <location>
        <begin position="58"/>
        <end position="284"/>
    </location>
</feature>
<dbReference type="InterPro" id="IPR023779">
    <property type="entry name" value="Chromodomain_CS"/>
</dbReference>
<dbReference type="PANTHER" id="PTHR46389:SF3">
    <property type="entry name" value="POLYCOMB GROUP PROTEIN PC"/>
    <property type="match status" value="1"/>
</dbReference>
<feature type="compositionally biased region" description="Acidic residues" evidence="3">
    <location>
        <begin position="83"/>
        <end position="106"/>
    </location>
</feature>
<feature type="compositionally biased region" description="Basic residues" evidence="3">
    <location>
        <begin position="192"/>
        <end position="203"/>
    </location>
</feature>
<dbReference type="EMBL" id="JAWDGP010006100">
    <property type="protein sequence ID" value="KAK3747254.1"/>
    <property type="molecule type" value="Genomic_DNA"/>
</dbReference>
<name>A0AAE0YIL0_9GAST</name>
<dbReference type="GO" id="GO:0035102">
    <property type="term" value="C:PRC1 complex"/>
    <property type="evidence" value="ECO:0007669"/>
    <property type="project" value="TreeGrafter"/>
</dbReference>
<dbReference type="CDD" id="cd18627">
    <property type="entry name" value="CD_polycomb_like"/>
    <property type="match status" value="1"/>
</dbReference>
<reference evidence="5" key="1">
    <citation type="journal article" date="2023" name="G3 (Bethesda)">
        <title>A reference genome for the long-term kleptoplast-retaining sea slug Elysia crispata morphotype clarki.</title>
        <authorList>
            <person name="Eastman K.E."/>
            <person name="Pendleton A.L."/>
            <person name="Shaikh M.A."/>
            <person name="Suttiyut T."/>
            <person name="Ogas R."/>
            <person name="Tomko P."/>
            <person name="Gavelis G."/>
            <person name="Widhalm J.R."/>
            <person name="Wisecaver J.H."/>
        </authorList>
    </citation>
    <scope>NUCLEOTIDE SEQUENCE</scope>
    <source>
        <strain evidence="5">ECLA1</strain>
    </source>
</reference>
<dbReference type="GO" id="GO:0003682">
    <property type="term" value="F:chromatin binding"/>
    <property type="evidence" value="ECO:0007669"/>
    <property type="project" value="TreeGrafter"/>
</dbReference>
<proteinExistence type="predicted"/>
<accession>A0AAE0YIL0</accession>
<evidence type="ECO:0000313" key="5">
    <source>
        <dbReference type="EMBL" id="KAK3747254.1"/>
    </source>
</evidence>
<evidence type="ECO:0000256" key="1">
    <source>
        <dbReference type="ARBA" id="ARBA00004123"/>
    </source>
</evidence>